<evidence type="ECO:0000313" key="8">
    <source>
        <dbReference type="EMBL" id="TWO33767.1"/>
    </source>
</evidence>
<evidence type="ECO:0000256" key="6">
    <source>
        <dbReference type="ARBA" id="ARBA00023136"/>
    </source>
</evidence>
<name>A0A562YFW2_9FLAO</name>
<comment type="similarity">
    <text evidence="2">Belongs to the outer membrane factor (OMF) (TC 1.B.17) family.</text>
</comment>
<dbReference type="GO" id="GO:0015562">
    <property type="term" value="F:efflux transmembrane transporter activity"/>
    <property type="evidence" value="ECO:0007669"/>
    <property type="project" value="InterPro"/>
</dbReference>
<evidence type="ECO:0000256" key="5">
    <source>
        <dbReference type="ARBA" id="ARBA00022692"/>
    </source>
</evidence>
<dbReference type="Proteomes" id="UP000295814">
    <property type="component" value="Unassembled WGS sequence"/>
</dbReference>
<dbReference type="SUPFAM" id="SSF56954">
    <property type="entry name" value="Outer membrane efflux proteins (OEP)"/>
    <property type="match status" value="1"/>
</dbReference>
<accession>A0A562YFW2</accession>
<proteinExistence type="inferred from homology"/>
<keyword evidence="4" id="KW-1134">Transmembrane beta strand</keyword>
<evidence type="ECO:0000256" key="7">
    <source>
        <dbReference type="ARBA" id="ARBA00023237"/>
    </source>
</evidence>
<protein>
    <submittedName>
        <fullName evidence="8">TolC family protein</fullName>
    </submittedName>
</protein>
<evidence type="ECO:0000256" key="2">
    <source>
        <dbReference type="ARBA" id="ARBA00007613"/>
    </source>
</evidence>
<dbReference type="GO" id="GO:0009279">
    <property type="term" value="C:cell outer membrane"/>
    <property type="evidence" value="ECO:0007669"/>
    <property type="project" value="UniProtKB-SubCell"/>
</dbReference>
<evidence type="ECO:0000313" key="9">
    <source>
        <dbReference type="Proteomes" id="UP000295814"/>
    </source>
</evidence>
<gene>
    <name evidence="8" type="ORF">E1J38_003045</name>
</gene>
<dbReference type="InterPro" id="IPR051906">
    <property type="entry name" value="TolC-like"/>
</dbReference>
<dbReference type="AlphaFoldDB" id="A0A562YFW2"/>
<organism evidence="8 9">
    <name type="scientific">Seonamhaeicola sediminis</name>
    <dbReference type="NCBI Taxonomy" id="2528206"/>
    <lineage>
        <taxon>Bacteria</taxon>
        <taxon>Pseudomonadati</taxon>
        <taxon>Bacteroidota</taxon>
        <taxon>Flavobacteriia</taxon>
        <taxon>Flavobacteriales</taxon>
        <taxon>Flavobacteriaceae</taxon>
    </lineage>
</organism>
<dbReference type="Pfam" id="PF02321">
    <property type="entry name" value="OEP"/>
    <property type="match status" value="2"/>
</dbReference>
<dbReference type="PANTHER" id="PTHR30026:SF20">
    <property type="entry name" value="OUTER MEMBRANE PROTEIN TOLC"/>
    <property type="match status" value="1"/>
</dbReference>
<keyword evidence="9" id="KW-1185">Reference proteome</keyword>
<dbReference type="Gene3D" id="1.20.1600.10">
    <property type="entry name" value="Outer membrane efflux proteins (OEP)"/>
    <property type="match status" value="1"/>
</dbReference>
<sequence>MPKMRKKNNIVMKRVFIIGLLSITVLSFAQQKKWTLEQCVAHALENNISVKQNENTLLNNDQDVIAAKGQFLPSINAGVSHNITVGGLEIDPGIFVSQTFNQSRLGFSVSQNIFNGFRTLNLYKQSKLTREFNEFELNRIKDDISLNVANAYLNVLFNKENLETAQIQYEFSKKQLKQVKDLVDAGVQPQANIFDAEATLSRDAQQVTIAENNFSLALLSLSQLLQVPFKGFDVEIIDIDKPSEALLYNSVEPILEYAFENRNEIKAAEKNIENAVLGTEISKSGYLPSLSFTYGYSSRASFTNLTDLEDSFFGQIDDNKGHSFGLNLNIPVFSRFQNKTSVAKSIIAEESAKLSLNQTKLTLESNIQRAFTDAQAALKAYTAAKTALASQQLAFNNAKERYNIGAMTAFDLDQMRVQLINAQSSLINAKYDFVFKTKVLDFYMGKTIAY</sequence>
<keyword evidence="7" id="KW-0998">Cell outer membrane</keyword>
<dbReference type="OrthoDB" id="9811587at2"/>
<keyword evidence="3" id="KW-0813">Transport</keyword>
<evidence type="ECO:0000256" key="1">
    <source>
        <dbReference type="ARBA" id="ARBA00004442"/>
    </source>
</evidence>
<dbReference type="GO" id="GO:1990281">
    <property type="term" value="C:efflux pump complex"/>
    <property type="evidence" value="ECO:0007669"/>
    <property type="project" value="TreeGrafter"/>
</dbReference>
<evidence type="ECO:0000256" key="3">
    <source>
        <dbReference type="ARBA" id="ARBA00022448"/>
    </source>
</evidence>
<comment type="caution">
    <text evidence="8">The sequence shown here is derived from an EMBL/GenBank/DDBJ whole genome shotgun (WGS) entry which is preliminary data.</text>
</comment>
<dbReference type="EMBL" id="SMZJ02000002">
    <property type="protein sequence ID" value="TWO33767.1"/>
    <property type="molecule type" value="Genomic_DNA"/>
</dbReference>
<dbReference type="GO" id="GO:0015288">
    <property type="term" value="F:porin activity"/>
    <property type="evidence" value="ECO:0007669"/>
    <property type="project" value="TreeGrafter"/>
</dbReference>
<reference evidence="8 9" key="1">
    <citation type="submission" date="2019-07" db="EMBL/GenBank/DDBJ databases">
        <title>Seonamhaeicola sp. W255 draft genome.</title>
        <authorList>
            <person name="Zhang X.-Y."/>
            <person name="Zhang R."/>
            <person name="Zhong Y.-L."/>
            <person name="Du Z.-J."/>
        </authorList>
    </citation>
    <scope>NUCLEOTIDE SEQUENCE [LARGE SCALE GENOMIC DNA]</scope>
    <source>
        <strain evidence="8 9">W255</strain>
    </source>
</reference>
<comment type="subcellular location">
    <subcellularLocation>
        <location evidence="1">Cell outer membrane</location>
    </subcellularLocation>
</comment>
<evidence type="ECO:0000256" key="4">
    <source>
        <dbReference type="ARBA" id="ARBA00022452"/>
    </source>
</evidence>
<dbReference type="InterPro" id="IPR003423">
    <property type="entry name" value="OMP_efflux"/>
</dbReference>
<keyword evidence="5" id="KW-0812">Transmembrane</keyword>
<keyword evidence="6" id="KW-0472">Membrane</keyword>
<dbReference type="PANTHER" id="PTHR30026">
    <property type="entry name" value="OUTER MEMBRANE PROTEIN TOLC"/>
    <property type="match status" value="1"/>
</dbReference>